<keyword evidence="3" id="KW-1185">Reference proteome</keyword>
<evidence type="ECO:0000256" key="1">
    <source>
        <dbReference type="SAM" id="MobiDB-lite"/>
    </source>
</evidence>
<accession>A0A0E0IHW8</accession>
<reference evidence="2" key="2">
    <citation type="submission" date="2018-04" db="EMBL/GenBank/DDBJ databases">
        <title>OnivRS2 (Oryza nivara Reference Sequence Version 2).</title>
        <authorList>
            <person name="Zhang J."/>
            <person name="Kudrna D."/>
            <person name="Lee S."/>
            <person name="Talag J."/>
            <person name="Rajasekar S."/>
            <person name="Welchert J."/>
            <person name="Hsing Y.-I."/>
            <person name="Wing R.A."/>
        </authorList>
    </citation>
    <scope>NUCLEOTIDE SEQUENCE [LARGE SCALE GENOMIC DNA]</scope>
    <source>
        <strain evidence="2">SL10</strain>
    </source>
</reference>
<dbReference type="EnsemblPlants" id="ONIVA09G05510.1">
    <property type="protein sequence ID" value="ONIVA09G05510.1"/>
    <property type="gene ID" value="ONIVA09G05510"/>
</dbReference>
<dbReference type="AlphaFoldDB" id="A0A0E0IHW8"/>
<name>A0A0E0IHW8_ORYNI</name>
<sequence length="107" mass="11126">MAARGCCRRVAHGIRRTSPLPSPPLRSLPRSGGGEGRRRRCDRGSGGGQRGGWQEAGQRSVGGAEAGRRQAGGRRGGAEANVVDSWVANTVASISGIIDTYGDVALW</sequence>
<feature type="compositionally biased region" description="Low complexity" evidence="1">
    <location>
        <begin position="52"/>
        <end position="63"/>
    </location>
</feature>
<dbReference type="Proteomes" id="UP000006591">
    <property type="component" value="Chromosome 9"/>
</dbReference>
<dbReference type="HOGENOM" id="CLU_2214221_0_0_1"/>
<dbReference type="Gramene" id="ONIVA09G05510.1">
    <property type="protein sequence ID" value="ONIVA09G05510.1"/>
    <property type="gene ID" value="ONIVA09G05510"/>
</dbReference>
<evidence type="ECO:0000313" key="3">
    <source>
        <dbReference type="Proteomes" id="UP000006591"/>
    </source>
</evidence>
<protein>
    <submittedName>
        <fullName evidence="2">Uncharacterized protein</fullName>
    </submittedName>
</protein>
<organism evidence="2">
    <name type="scientific">Oryza nivara</name>
    <name type="common">Indian wild rice</name>
    <name type="synonym">Oryza sativa f. spontanea</name>
    <dbReference type="NCBI Taxonomy" id="4536"/>
    <lineage>
        <taxon>Eukaryota</taxon>
        <taxon>Viridiplantae</taxon>
        <taxon>Streptophyta</taxon>
        <taxon>Embryophyta</taxon>
        <taxon>Tracheophyta</taxon>
        <taxon>Spermatophyta</taxon>
        <taxon>Magnoliopsida</taxon>
        <taxon>Liliopsida</taxon>
        <taxon>Poales</taxon>
        <taxon>Poaceae</taxon>
        <taxon>BOP clade</taxon>
        <taxon>Oryzoideae</taxon>
        <taxon>Oryzeae</taxon>
        <taxon>Oryzinae</taxon>
        <taxon>Oryza</taxon>
    </lineage>
</organism>
<evidence type="ECO:0000313" key="2">
    <source>
        <dbReference type="EnsemblPlants" id="ONIVA09G05510.1"/>
    </source>
</evidence>
<reference evidence="2" key="1">
    <citation type="submission" date="2015-04" db="UniProtKB">
        <authorList>
            <consortium name="EnsemblPlants"/>
        </authorList>
    </citation>
    <scope>IDENTIFICATION</scope>
    <source>
        <strain evidence="2">SL10</strain>
    </source>
</reference>
<feature type="region of interest" description="Disordered" evidence="1">
    <location>
        <begin position="12"/>
        <end position="80"/>
    </location>
</feature>
<proteinExistence type="predicted"/>